<dbReference type="NCBIfam" id="TIGR04366">
    <property type="entry name" value="cupin_WbuC"/>
    <property type="match status" value="1"/>
</dbReference>
<dbReference type="AlphaFoldDB" id="A0A0M5X0K3"/>
<dbReference type="Pfam" id="PF19480">
    <property type="entry name" value="DUF6016"/>
    <property type="match status" value="1"/>
</dbReference>
<dbReference type="SUPFAM" id="SSF51182">
    <property type="entry name" value="RmlC-like cupins"/>
    <property type="match status" value="1"/>
</dbReference>
<dbReference type="InterPro" id="IPR011051">
    <property type="entry name" value="RmlC_Cupin_sf"/>
</dbReference>
<dbReference type="InterPro" id="IPR014710">
    <property type="entry name" value="RmlC-like_jellyroll"/>
</dbReference>
<reference evidence="2" key="1">
    <citation type="submission" date="2013-08" db="EMBL/GenBank/DDBJ databases">
        <title>Complete genome of IncHI2 plasmid pRH-R178.</title>
        <authorList>
            <person name="Falgenhauer L."/>
            <person name="Guerra B."/>
            <person name="Imirzalioglu C."/>
            <person name="Chakraborty T."/>
        </authorList>
    </citation>
    <scope>NUCLEOTIDE SEQUENCE [LARGE SCALE GENOMIC DNA]</scope>
    <source>
        <strain evidence="2">R178</strain>
    </source>
</reference>
<protein>
    <recommendedName>
        <fullName evidence="1">Cupin fold metalloprotein WbuC cupin domain-containing protein</fullName>
    </recommendedName>
</protein>
<name>A0A0M5X0K3_ECOLX</name>
<dbReference type="Gene3D" id="2.60.120.10">
    <property type="entry name" value="Jelly Rolls"/>
    <property type="match status" value="1"/>
</dbReference>
<evidence type="ECO:0000259" key="1">
    <source>
        <dbReference type="Pfam" id="PF19480"/>
    </source>
</evidence>
<sequence>MKQLTFNDLRKQSAQAANSPRLRAHHNFHPELSDPVQRLAIAMEPGTYVRPHRHPHTFELLTSLTGRFLVLNFDDLGNLTQRVVLGEDCKVLEMDAGTWHTVLSLDEGGVIFEVKHGRYQPVADQDAAPWAPAENEPGTAELMKWYTQAQVGDGGYPR</sequence>
<proteinExistence type="predicted"/>
<feature type="domain" description="Cupin fold metalloprotein WbuC cupin" evidence="1">
    <location>
        <begin position="7"/>
        <end position="85"/>
    </location>
</feature>
<dbReference type="InterPro" id="IPR027565">
    <property type="entry name" value="Cupin_WbuC"/>
</dbReference>
<organism evidence="2">
    <name type="scientific">Escherichia coli R178</name>
    <dbReference type="NCBI Taxonomy" id="1408252"/>
    <lineage>
        <taxon>Bacteria</taxon>
        <taxon>Pseudomonadati</taxon>
        <taxon>Pseudomonadota</taxon>
        <taxon>Gammaproteobacteria</taxon>
        <taxon>Enterobacterales</taxon>
        <taxon>Enterobacteriaceae</taxon>
        <taxon>Escherichia</taxon>
    </lineage>
</organism>
<dbReference type="EMBL" id="HG530658">
    <property type="protein sequence ID" value="CDI45280.1"/>
    <property type="molecule type" value="Genomic_DNA"/>
</dbReference>
<dbReference type="CDD" id="cd07005">
    <property type="entry name" value="cupin_WbuC-like"/>
    <property type="match status" value="1"/>
</dbReference>
<accession>A0A0M5X0K3</accession>
<dbReference type="InterPro" id="IPR046058">
    <property type="entry name" value="WbuC_cupin"/>
</dbReference>
<evidence type="ECO:0000313" key="2">
    <source>
        <dbReference type="EMBL" id="CDI45280.1"/>
    </source>
</evidence>